<sequence>MKQFCNSEKNYESSKEEKAFESLQLSLYLMHMFSGMTSIKSLQYNPSIMTWLITTNGNGTI</sequence>
<evidence type="ECO:0000313" key="1">
    <source>
        <dbReference type="EMBL" id="VFU52281.1"/>
    </source>
</evidence>
<protein>
    <submittedName>
        <fullName evidence="1">Uncharacterized protein</fullName>
    </submittedName>
</protein>
<proteinExistence type="predicted"/>
<reference evidence="1" key="1">
    <citation type="submission" date="2019-03" db="EMBL/GenBank/DDBJ databases">
        <authorList>
            <person name="Mank J."/>
            <person name="Almeida P."/>
        </authorList>
    </citation>
    <scope>NUCLEOTIDE SEQUENCE</scope>
    <source>
        <strain evidence="1">78183</strain>
    </source>
</reference>
<name>A0A6N2ME71_SALVM</name>
<organism evidence="1">
    <name type="scientific">Salix viminalis</name>
    <name type="common">Common osier</name>
    <name type="synonym">Basket willow</name>
    <dbReference type="NCBI Taxonomy" id="40686"/>
    <lineage>
        <taxon>Eukaryota</taxon>
        <taxon>Viridiplantae</taxon>
        <taxon>Streptophyta</taxon>
        <taxon>Embryophyta</taxon>
        <taxon>Tracheophyta</taxon>
        <taxon>Spermatophyta</taxon>
        <taxon>Magnoliopsida</taxon>
        <taxon>eudicotyledons</taxon>
        <taxon>Gunneridae</taxon>
        <taxon>Pentapetalae</taxon>
        <taxon>rosids</taxon>
        <taxon>fabids</taxon>
        <taxon>Malpighiales</taxon>
        <taxon>Salicaceae</taxon>
        <taxon>Saliceae</taxon>
        <taxon>Salix</taxon>
    </lineage>
</organism>
<accession>A0A6N2ME71</accession>
<gene>
    <name evidence="1" type="ORF">SVIM_LOCUS357471</name>
</gene>
<dbReference type="AlphaFoldDB" id="A0A6N2ME71"/>
<dbReference type="EMBL" id="CAADRP010001785">
    <property type="protein sequence ID" value="VFU52281.1"/>
    <property type="molecule type" value="Genomic_DNA"/>
</dbReference>